<dbReference type="Proteomes" id="UP001519460">
    <property type="component" value="Unassembled WGS sequence"/>
</dbReference>
<feature type="transmembrane region" description="Helical" evidence="6">
    <location>
        <begin position="167"/>
        <end position="191"/>
    </location>
</feature>
<keyword evidence="8" id="KW-1185">Reference proteome</keyword>
<feature type="transmembrane region" description="Helical" evidence="6">
    <location>
        <begin position="254"/>
        <end position="274"/>
    </location>
</feature>
<name>A0ABD0LVL4_9CAEN</name>
<feature type="transmembrane region" description="Helical" evidence="6">
    <location>
        <begin position="12"/>
        <end position="30"/>
    </location>
</feature>
<dbReference type="EMBL" id="JACVVK020000019">
    <property type="protein sequence ID" value="KAK7503674.1"/>
    <property type="molecule type" value="Genomic_DNA"/>
</dbReference>
<keyword evidence="3" id="KW-0297">G-protein coupled receptor</keyword>
<evidence type="ECO:0000256" key="4">
    <source>
        <dbReference type="ARBA" id="ARBA00023170"/>
    </source>
</evidence>
<accession>A0ABD0LVL4</accession>
<feature type="transmembrane region" description="Helical" evidence="6">
    <location>
        <begin position="211"/>
        <end position="234"/>
    </location>
</feature>
<protein>
    <recommendedName>
        <fullName evidence="9">G-protein coupled receptors family 1 profile domain-containing protein</fullName>
    </recommendedName>
</protein>
<evidence type="ECO:0000256" key="2">
    <source>
        <dbReference type="ARBA" id="ARBA00022475"/>
    </source>
</evidence>
<keyword evidence="4" id="KW-0675">Receptor</keyword>
<evidence type="ECO:0000256" key="6">
    <source>
        <dbReference type="SAM" id="Phobius"/>
    </source>
</evidence>
<feature type="transmembrane region" description="Helical" evidence="6">
    <location>
        <begin position="36"/>
        <end position="57"/>
    </location>
</feature>
<dbReference type="PANTHER" id="PTHR24229:SF40">
    <property type="entry name" value="ALLATOSTATIN C RECEPTOR 1-RELATED"/>
    <property type="match status" value="1"/>
</dbReference>
<evidence type="ECO:0008006" key="9">
    <source>
        <dbReference type="Google" id="ProtNLM"/>
    </source>
</evidence>
<evidence type="ECO:0000256" key="1">
    <source>
        <dbReference type="ARBA" id="ARBA00004651"/>
    </source>
</evidence>
<dbReference type="PANTHER" id="PTHR24229">
    <property type="entry name" value="NEUROPEPTIDES RECEPTOR"/>
    <property type="match status" value="1"/>
</dbReference>
<dbReference type="Gene3D" id="1.20.1070.10">
    <property type="entry name" value="Rhodopsin 7-helix transmembrane proteins"/>
    <property type="match status" value="1"/>
</dbReference>
<evidence type="ECO:0000256" key="3">
    <source>
        <dbReference type="ARBA" id="ARBA00023040"/>
    </source>
</evidence>
<evidence type="ECO:0000313" key="7">
    <source>
        <dbReference type="EMBL" id="KAK7503674.1"/>
    </source>
</evidence>
<evidence type="ECO:0000256" key="5">
    <source>
        <dbReference type="ARBA" id="ARBA00023224"/>
    </source>
</evidence>
<keyword evidence="2" id="KW-1003">Cell membrane</keyword>
<dbReference type="GO" id="GO:0005886">
    <property type="term" value="C:plasma membrane"/>
    <property type="evidence" value="ECO:0007669"/>
    <property type="project" value="UniProtKB-SubCell"/>
</dbReference>
<feature type="transmembrane region" description="Helical" evidence="6">
    <location>
        <begin position="88"/>
        <end position="105"/>
    </location>
</feature>
<proteinExistence type="predicted"/>
<keyword evidence="5" id="KW-0807">Transducer</keyword>
<comment type="caution">
    <text evidence="7">The sequence shown here is derived from an EMBL/GenBank/DDBJ whole genome shotgun (WGS) entry which is preliminary data.</text>
</comment>
<keyword evidence="6" id="KW-1133">Transmembrane helix</keyword>
<keyword evidence="6" id="KW-0812">Transmembrane</keyword>
<evidence type="ECO:0000313" key="8">
    <source>
        <dbReference type="Proteomes" id="UP001519460"/>
    </source>
</evidence>
<dbReference type="GO" id="GO:0004930">
    <property type="term" value="F:G protein-coupled receptor activity"/>
    <property type="evidence" value="ECO:0007669"/>
    <property type="project" value="UniProtKB-KW"/>
</dbReference>
<keyword evidence="6" id="KW-0472">Membrane</keyword>
<feature type="transmembrane region" description="Helical" evidence="6">
    <location>
        <begin position="117"/>
        <end position="138"/>
    </location>
</feature>
<dbReference type="AlphaFoldDB" id="A0ABD0LVL4"/>
<comment type="subcellular location">
    <subcellularLocation>
        <location evidence="1">Cell membrane</location>
        <topology evidence="1">Multi-pass membrane protein</topology>
    </subcellularLocation>
</comment>
<dbReference type="SUPFAM" id="SSF81321">
    <property type="entry name" value="Family A G protein-coupled receptor-like"/>
    <property type="match status" value="1"/>
</dbReference>
<gene>
    <name evidence="7" type="ORF">BaRGS_00005213</name>
</gene>
<reference evidence="7 8" key="1">
    <citation type="journal article" date="2023" name="Sci. Data">
        <title>Genome assembly of the Korean intertidal mud-creeper Batillaria attramentaria.</title>
        <authorList>
            <person name="Patra A.K."/>
            <person name="Ho P.T."/>
            <person name="Jun S."/>
            <person name="Lee S.J."/>
            <person name="Kim Y."/>
            <person name="Won Y.J."/>
        </authorList>
    </citation>
    <scope>NUCLEOTIDE SEQUENCE [LARGE SCALE GENOMIC DNA]</scope>
    <source>
        <strain evidence="7">Wonlab-2016</strain>
    </source>
</reference>
<organism evidence="7 8">
    <name type="scientific">Batillaria attramentaria</name>
    <dbReference type="NCBI Taxonomy" id="370345"/>
    <lineage>
        <taxon>Eukaryota</taxon>
        <taxon>Metazoa</taxon>
        <taxon>Spiralia</taxon>
        <taxon>Lophotrochozoa</taxon>
        <taxon>Mollusca</taxon>
        <taxon>Gastropoda</taxon>
        <taxon>Caenogastropoda</taxon>
        <taxon>Sorbeoconcha</taxon>
        <taxon>Cerithioidea</taxon>
        <taxon>Batillariidae</taxon>
        <taxon>Batillaria</taxon>
    </lineage>
</organism>
<sequence length="302" mass="33436">MREAIVVTSVELGLGAVSNLVLIFVLAWTWKQWRQVRWYVVLLTVGNVLEIFFTLGVEIGRQMTLGFWLGSAASCKFLMFMHSLGPSMANMAVAALSLHVLLTSMSGNQGNRLRHTLVIGLFLFLSFPVPISKIPAYMLETPLPWITEHKKCVPYGFLDSPGAVRSYHVIAAFAVLFFPQIIFFLSCAVTLIHHLTRSQGTDKGDVSYADLIFSGVLGIVMVTCCLPYGVFVVYSAAVPNSDHLKMEVIEKDLTYLMFTNPTVSAIVCVVFGTVQASRKHYDANTPSIIETNEAGETRKLFN</sequence>